<keyword evidence="5" id="KW-1185">Reference proteome</keyword>
<sequence>MSEYWLPNALKALESTRLGDGAPLEFLPGETGAAPSWTDRPEAAGTGAAVVVRTSGSTGTPKQTLLSWDALDASAQMTAQVLGGHGQWLLALHPSYVAGLAVLSRSLVAGTEPVALLENTTDPERFGKAAEQLTADRRLVSLVPTQLQRLLTDPPRRLLEALRRFDAILLGGASTSADLFDRARSLGLNVIRTYGMAETCGGCVYDGYPLPGVTVEMGTHGRVLLSGPMVALGYHEAPELTAEKFEWAPDARSPQATPIRIGEGHHQGRGRRFRTDDLGQLTTERAAEVESIATVTGAGHSAQIVPRLTITGRADSVIITGGVKVSAEEVRCAIESHPAVREAFVAGIEDAEWGQKVVAAVVLSTASREGNTFDEFEVLLRDRLGAAAVPKHYELLGALPLLPNGKPDRQSLIETLTKGTDHGHST</sequence>
<evidence type="ECO:0000313" key="4">
    <source>
        <dbReference type="EMBL" id="TLP98501.1"/>
    </source>
</evidence>
<dbReference type="InterPro" id="IPR025110">
    <property type="entry name" value="AMP-bd_C"/>
</dbReference>
<comment type="caution">
    <text evidence="4">The sequence shown here is derived from an EMBL/GenBank/DDBJ whole genome shotgun (WGS) entry which is preliminary data.</text>
</comment>
<dbReference type="InterPro" id="IPR042099">
    <property type="entry name" value="ANL_N_sf"/>
</dbReference>
<dbReference type="SUPFAM" id="SSF56801">
    <property type="entry name" value="Acetyl-CoA synthetase-like"/>
    <property type="match status" value="1"/>
</dbReference>
<dbReference type="Proteomes" id="UP000310458">
    <property type="component" value="Unassembled WGS sequence"/>
</dbReference>
<name>A0A5R9BE76_9MICC</name>
<protein>
    <recommendedName>
        <fullName evidence="6">O-succinylbenzoate--CoA ligase</fullName>
    </recommendedName>
</protein>
<dbReference type="InterPro" id="IPR045851">
    <property type="entry name" value="AMP-bd_C_sf"/>
</dbReference>
<evidence type="ECO:0000259" key="3">
    <source>
        <dbReference type="Pfam" id="PF13193"/>
    </source>
</evidence>
<proteinExistence type="predicted"/>
<feature type="domain" description="AMP-binding enzyme C-terminal" evidence="3">
    <location>
        <begin position="332"/>
        <end position="406"/>
    </location>
</feature>
<dbReference type="InterPro" id="IPR050237">
    <property type="entry name" value="ATP-dep_AMP-bd_enzyme"/>
</dbReference>
<organism evidence="4 5">
    <name type="scientific">Nesterenkonia salmonea</name>
    <dbReference type="NCBI Taxonomy" id="1804987"/>
    <lineage>
        <taxon>Bacteria</taxon>
        <taxon>Bacillati</taxon>
        <taxon>Actinomycetota</taxon>
        <taxon>Actinomycetes</taxon>
        <taxon>Micrococcales</taxon>
        <taxon>Micrococcaceae</taxon>
        <taxon>Nesterenkonia</taxon>
    </lineage>
</organism>
<evidence type="ECO:0000259" key="2">
    <source>
        <dbReference type="Pfam" id="PF00501"/>
    </source>
</evidence>
<feature type="region of interest" description="Disordered" evidence="1">
    <location>
        <begin position="253"/>
        <end position="272"/>
    </location>
</feature>
<evidence type="ECO:0000256" key="1">
    <source>
        <dbReference type="SAM" id="MobiDB-lite"/>
    </source>
</evidence>
<dbReference type="PANTHER" id="PTHR43767:SF1">
    <property type="entry name" value="NONRIBOSOMAL PEPTIDE SYNTHASE PES1 (EUROFUNG)-RELATED"/>
    <property type="match status" value="1"/>
</dbReference>
<dbReference type="GO" id="GO:0016878">
    <property type="term" value="F:acid-thiol ligase activity"/>
    <property type="evidence" value="ECO:0007669"/>
    <property type="project" value="UniProtKB-ARBA"/>
</dbReference>
<dbReference type="InterPro" id="IPR020845">
    <property type="entry name" value="AMP-binding_CS"/>
</dbReference>
<accession>A0A5R9BE76</accession>
<dbReference type="EMBL" id="VAVZ01000009">
    <property type="protein sequence ID" value="TLP98501.1"/>
    <property type="molecule type" value="Genomic_DNA"/>
</dbReference>
<dbReference type="AlphaFoldDB" id="A0A5R9BE76"/>
<dbReference type="PROSITE" id="PS00455">
    <property type="entry name" value="AMP_BINDING"/>
    <property type="match status" value="1"/>
</dbReference>
<evidence type="ECO:0000313" key="5">
    <source>
        <dbReference type="Proteomes" id="UP000310458"/>
    </source>
</evidence>
<dbReference type="PANTHER" id="PTHR43767">
    <property type="entry name" value="LONG-CHAIN-FATTY-ACID--COA LIGASE"/>
    <property type="match status" value="1"/>
</dbReference>
<dbReference type="Gene3D" id="3.40.50.12780">
    <property type="entry name" value="N-terminal domain of ligase-like"/>
    <property type="match status" value="1"/>
</dbReference>
<dbReference type="Pfam" id="PF13193">
    <property type="entry name" value="AMP-binding_C"/>
    <property type="match status" value="1"/>
</dbReference>
<dbReference type="Gene3D" id="3.30.300.30">
    <property type="match status" value="1"/>
</dbReference>
<gene>
    <name evidence="4" type="ORF">FEF26_04920</name>
</gene>
<feature type="domain" description="AMP-dependent synthetase/ligase" evidence="2">
    <location>
        <begin position="27"/>
        <end position="224"/>
    </location>
</feature>
<reference evidence="4 5" key="1">
    <citation type="submission" date="2019-05" db="EMBL/GenBank/DDBJ databases">
        <title>Nesterenkonia sp. GY074 isolated from the Southern Atlantic Ocean.</title>
        <authorList>
            <person name="Zhang G."/>
        </authorList>
    </citation>
    <scope>NUCLEOTIDE SEQUENCE [LARGE SCALE GENOMIC DNA]</scope>
    <source>
        <strain evidence="4 5">GY074</strain>
    </source>
</reference>
<dbReference type="Pfam" id="PF00501">
    <property type="entry name" value="AMP-binding"/>
    <property type="match status" value="1"/>
</dbReference>
<evidence type="ECO:0008006" key="6">
    <source>
        <dbReference type="Google" id="ProtNLM"/>
    </source>
</evidence>
<dbReference type="InterPro" id="IPR000873">
    <property type="entry name" value="AMP-dep_synth/lig_dom"/>
</dbReference>
<dbReference type="OrthoDB" id="9803968at2"/>
<dbReference type="RefSeq" id="WP_138252424.1">
    <property type="nucleotide sequence ID" value="NZ_VAVZ01000009.1"/>
</dbReference>